<organism evidence="1 2">
    <name type="scientific">Eumeta variegata</name>
    <name type="common">Bagworm moth</name>
    <name type="synonym">Eumeta japonica</name>
    <dbReference type="NCBI Taxonomy" id="151549"/>
    <lineage>
        <taxon>Eukaryota</taxon>
        <taxon>Metazoa</taxon>
        <taxon>Ecdysozoa</taxon>
        <taxon>Arthropoda</taxon>
        <taxon>Hexapoda</taxon>
        <taxon>Insecta</taxon>
        <taxon>Pterygota</taxon>
        <taxon>Neoptera</taxon>
        <taxon>Endopterygota</taxon>
        <taxon>Lepidoptera</taxon>
        <taxon>Glossata</taxon>
        <taxon>Ditrysia</taxon>
        <taxon>Tineoidea</taxon>
        <taxon>Psychidae</taxon>
        <taxon>Oiketicinae</taxon>
        <taxon>Eumeta</taxon>
    </lineage>
</organism>
<sequence>MTPNRSFPVWALRKSVANAANSALFTTPRTDNCFYVFSERRALGAGLTSCRQRGHPASSYPVQLCSSSSRRLFYPPCIRDRGSCSARVTDGVPL</sequence>
<accession>A0A4C1Z3M8</accession>
<dbReference type="EMBL" id="BGZK01001528">
    <property type="protein sequence ID" value="GBP81753.1"/>
    <property type="molecule type" value="Genomic_DNA"/>
</dbReference>
<comment type="caution">
    <text evidence="1">The sequence shown here is derived from an EMBL/GenBank/DDBJ whole genome shotgun (WGS) entry which is preliminary data.</text>
</comment>
<protein>
    <submittedName>
        <fullName evidence="1">Uncharacterized protein</fullName>
    </submittedName>
</protein>
<proteinExistence type="predicted"/>
<evidence type="ECO:0000313" key="2">
    <source>
        <dbReference type="Proteomes" id="UP000299102"/>
    </source>
</evidence>
<name>A0A4C1Z3M8_EUMVA</name>
<gene>
    <name evidence="1" type="ORF">EVAR_62669_1</name>
</gene>
<dbReference type="AlphaFoldDB" id="A0A4C1Z3M8"/>
<evidence type="ECO:0000313" key="1">
    <source>
        <dbReference type="EMBL" id="GBP81753.1"/>
    </source>
</evidence>
<reference evidence="1 2" key="1">
    <citation type="journal article" date="2019" name="Commun. Biol.">
        <title>The bagworm genome reveals a unique fibroin gene that provides high tensile strength.</title>
        <authorList>
            <person name="Kono N."/>
            <person name="Nakamura H."/>
            <person name="Ohtoshi R."/>
            <person name="Tomita M."/>
            <person name="Numata K."/>
            <person name="Arakawa K."/>
        </authorList>
    </citation>
    <scope>NUCLEOTIDE SEQUENCE [LARGE SCALE GENOMIC DNA]</scope>
</reference>
<keyword evidence="2" id="KW-1185">Reference proteome</keyword>
<dbReference type="Proteomes" id="UP000299102">
    <property type="component" value="Unassembled WGS sequence"/>
</dbReference>